<dbReference type="EMBL" id="JARK01001408">
    <property type="protein sequence ID" value="EYC07084.1"/>
    <property type="molecule type" value="Genomic_DNA"/>
</dbReference>
<dbReference type="OrthoDB" id="5808756at2759"/>
<feature type="region of interest" description="Disordered" evidence="2">
    <location>
        <begin position="1259"/>
        <end position="1338"/>
    </location>
</feature>
<feature type="region of interest" description="Disordered" evidence="2">
    <location>
        <begin position="1115"/>
        <end position="1163"/>
    </location>
</feature>
<evidence type="ECO:0000256" key="2">
    <source>
        <dbReference type="SAM" id="MobiDB-lite"/>
    </source>
</evidence>
<proteinExistence type="predicted"/>
<reference evidence="4" key="1">
    <citation type="journal article" date="2015" name="Nat. Genet.">
        <title>The genome and transcriptome of the zoonotic hookworm Ancylostoma ceylanicum identify infection-specific gene families.</title>
        <authorList>
            <person name="Schwarz E.M."/>
            <person name="Hu Y."/>
            <person name="Antoshechkin I."/>
            <person name="Miller M.M."/>
            <person name="Sternberg P.W."/>
            <person name="Aroian R.V."/>
        </authorList>
    </citation>
    <scope>NUCLEOTIDE SEQUENCE</scope>
    <source>
        <strain evidence="4">HY135</strain>
    </source>
</reference>
<organism evidence="3 4">
    <name type="scientific">Ancylostoma ceylanicum</name>
    <dbReference type="NCBI Taxonomy" id="53326"/>
    <lineage>
        <taxon>Eukaryota</taxon>
        <taxon>Metazoa</taxon>
        <taxon>Ecdysozoa</taxon>
        <taxon>Nematoda</taxon>
        <taxon>Chromadorea</taxon>
        <taxon>Rhabditida</taxon>
        <taxon>Rhabditina</taxon>
        <taxon>Rhabditomorpha</taxon>
        <taxon>Strongyloidea</taxon>
        <taxon>Ancylostomatidae</taxon>
        <taxon>Ancylostomatinae</taxon>
        <taxon>Ancylostoma</taxon>
    </lineage>
</organism>
<name>A0A016TVP6_9BILA</name>
<sequence>MPHLSSTFLVRDHPRFSPSVGPCTITTVLQCTRFVCLRGGGLRDHDYSSVVVPGAGMSNEPDIDPGGTLDGDELFVQQVDPSTSGELAGQPSVAMPHYMVAEDSVWVQPLSDIIYQEDISTSFDDIQYEELQQTVGQQILSTGEDIYLMPDEDRDFNEMRESVESLQVAAHEVVVDEMMQPEVEPTEYVQTLPRQVVRGMPTYVRTIPQHAVRPAPSQIVTVPGSSRVRYIVQQTPQPYGVQPSQHVQYEMRPKAMFEGPSNQAVIPIQQRPAPTVRSRSKSQPRRPIFGDLEDEEMAFLVQEYDEGEWDGVELEDHEYFVGERAAIMAEGDEAESSGLPAIKMQQRPYFPPNLTPTEKKEYLLVNYKKACERYFPFANVAMLEADTIYKPVEAFASDLYRFHSRGAHIHGFFRTVIDTRDPPSHDQTRYIQDIQFGKVFPLFPDYEEWDDKMRDDFRQLTSRLLRVFERKYFYANAGGGHGQAPAVKRGPKPQPKPPRDYAEQQKVGVKTVPKGFQAVRATSIQPRMSASKPMSQATVISQPIATATRLTQLPGSLSMNEHVVVPDDVGAARVEAFEHNKRADVKRLVNDAFVAREQANSSYIEYEAHPSNSRTFMCRVPPGPSKTLRHQRSTGSKAMRMIHNRTIEPTIDPLTGRYVVSLEDIRSHVPAPPPSELTRYVQRPVHTLREMADSARRGGPSYAAHAVVRPQGARISRIDQAPRFNYNSASMTTAHHLSNSSTTRAPILRNATGAPISRMTGVLSGNAVAQAPAARSEHVYPRSHSSGRNVQPPSSAYKRSASSGRPGDAYARKDVDDDPYIQVDDSEIIEVSSSDAQDPMADNQVPAKHPDKSEPALSAVPGQSRAQEADQNTAPSNAAADDPKAGQKRTVLLRDEKGRLRRGIKLPDGTILLRVAEDKGAEAKPREPTAGGVYAMHSMTRKDDKKVGRRGEQQWKRLQAPVTPWSHPPEAAAQTDGHAVDLPSNAKTKSRRKDLVQSEDDDDVLLISESRQGKTTKKTETASKRRGGRKTKADAEPDIPLPKPRSYRRGRFLTRHCPITEAVPHRAVSLSEEKRQTFLRNRLLKQEEEDVENIFVDVVSVDASTEESVRELIASAPPAPPGSELEEHPHEQHDMNDTSRERKKAGRPHKRFRGRLAKQKQAQRDAEIAEKVAIKHRELPVLDLALKVIDDPTVEIPVEAPILLDPSIAIDAALLHEVGEVLKEMVAQVSLEELEPKRDIKARTRRNWNYLPERVRSKRQEYKNLNVPVNERSPPPPPLKNKPRGRNSEKYRLLRGTHAQHHDEGVSPGDAANADTSQPKSVSSVPSKQKPEEFPAFDSPATDFLQLFDVDHSNELHSSSEVLNNEEHDLSFENGPEEHVDIITRAKDDAALSSAEESVNDEDLVDVNVETFFSDSFNVSTSGDEEDTPSQKLRKWQECINDVTRRTPISSPSKTKHSEADKLVRKTIVDSSRICSLDQLRTDQVELEVKLVVAELIATVASGIASGETTMSSSYTQQTTIPCDKRHSDVRDSGGVCHMVETIIDALELSLKTNEMASPVVEESANVVHDIDYHYFQCEAHTHASASFIASNASLGFDDVPVSAHELGVENVAAMVEEDLAKEDRRISAIEQELIADSLMFEAQRQAQQSSSSQSFATTVVEGDRLNIAADVDVAISPVTGTDEESSVCHCIYVRAAEQATRDLHWEENSTEAEFSLEKKIEDEVAGCALSIPVQEMDLLHVVEVELSLSPRTISSEELQSQELIEKETEQSSAITIEEPPLRIDEKCFLDVSELDYAIEKTPPIECEVTSVCISVAEENTAVFSLAEAEDSLSREEQSEEAEKIYAIARVGDEVRESFRCPEVTVSLDVLAASQPTGETLVASSELKGFNLEQPESDVSLVEGVVDFMIGAVELGIHAYVSGRVARMATTEVYMEKNVQTAKCIFRRRFFDDEIPVEYGVSAKRRKSAGVENNLSGMFDRTGDELLGEFQSMDVSIPKSEMKTKTKRGRRSKKKDPSKISDSLTTSTFPSRVSEDLVSAEVNFISEYLRSDDQSNTGLSSLTHLEESFLDSPDLFGCGEVKSKRRRSKKEKRTIPPREEVVTRSKARALAAASSDKPRIVLRIKKHPPAVAVIQRRESDNVTGGGLGFFGKKLSNLIRHLKQRQLERSFFTTEEFGSALKRTAYDNIKYTLSHDSVVFTASRNHNHLISDFNLTMVRPKNPIVRFDVDTSPLMTSMNPASPIRLSLPRAEGSLEHAVEQFEKGIGCVLDQVDNARKIVVNLRDKMHWSLHFLCDAQLFLLDILYELWGFTARTVQVAVFSVYQTCLWEKHSELFDARMYCLLFELNASATLSCNIDTCASYLRRFEDWCRKSGNYTSIYNHVHGMALSLIKLIAVPDVLKRLQQMTLWNSKALPSKTTEEVFSMDLAPFFQVGTCPFKEDDFDLEKLLNARMGLFNCPLESLIGFCAAQGNTRSDAFSFLFPSHAVVELCRKQIFKEIESYYHSHDMKAILSLSNRDLYVLSPVARAYFVSRITESRAQGCMRNHIMNLEKLIERLNAAYSDLKANVEMQNQAEFHYPCGQVVFNFECGTVNVSINKPIPEPTPEPCTEAVEEARRIMGNAVDNTMFHPSTLNIQPDELSLKNHRIKKSVEAVRQWVASIQDTVLEDIENGGLPTADTVVSDDERMEVVYPSSPARVQVIDDEDDDTELSSCEEVPTKKCCDTETITTVIAGRKIQYAVDCDQGFLKMKTMDSIANDDSTDDLTATNTFSSASFSSFDQIETLKIIRSKETGELDWMAMIQNALEAAPPPETLPGFMLKKEPVDYKTLDVMKLHEHANHFVHETDEDGEFLDQRKEMREKIKPFQRVDYFERRRNARFEQLKSSTPLEMPRPGPGCLDQLPAYGIWVHQVVVYAELEKKRLMALKPVDNVGRCRAARSEMIRGFSVPSKQRKRSASAVYWLGRTMREHFGEYIEFGMSRMQYEKTSGKERNDARGFGSDDVITDYFVSRNNTPTTLVDPLELVENPYSYFRPTNVSRKRHLSPLLLESSLVKRFPECPVFAPLGMPVDEPETLYPPLDPNVLTSDDDDDDD</sequence>
<feature type="region of interest" description="Disordered" evidence="2">
    <location>
        <begin position="1997"/>
        <end position="2027"/>
    </location>
</feature>
<accession>A0A016TVP6</accession>
<feature type="region of interest" description="Disordered" evidence="2">
    <location>
        <begin position="961"/>
        <end position="1046"/>
    </location>
</feature>
<feature type="coiled-coil region" evidence="1">
    <location>
        <begin position="2547"/>
        <end position="2574"/>
    </location>
</feature>
<feature type="compositionally biased region" description="Polar residues" evidence="2">
    <location>
        <begin position="783"/>
        <end position="794"/>
    </location>
</feature>
<feature type="compositionally biased region" description="Basic residues" evidence="2">
    <location>
        <begin position="1141"/>
        <end position="1158"/>
    </location>
</feature>
<dbReference type="Proteomes" id="UP000024635">
    <property type="component" value="Unassembled WGS sequence"/>
</dbReference>
<comment type="caution">
    <text evidence="3">The sequence shown here is derived from an EMBL/GenBank/DDBJ whole genome shotgun (WGS) entry which is preliminary data.</text>
</comment>
<evidence type="ECO:0000313" key="4">
    <source>
        <dbReference type="Proteomes" id="UP000024635"/>
    </source>
</evidence>
<feature type="region of interest" description="Disordered" evidence="2">
    <location>
        <begin position="773"/>
        <end position="820"/>
    </location>
</feature>
<feature type="region of interest" description="Disordered" evidence="2">
    <location>
        <begin position="481"/>
        <end position="505"/>
    </location>
</feature>
<evidence type="ECO:0000313" key="3">
    <source>
        <dbReference type="EMBL" id="EYC07084.1"/>
    </source>
</evidence>
<feature type="compositionally biased region" description="Basic residues" evidence="2">
    <location>
        <begin position="2005"/>
        <end position="2016"/>
    </location>
</feature>
<feature type="region of interest" description="Disordered" evidence="2">
    <location>
        <begin position="832"/>
        <end position="894"/>
    </location>
</feature>
<keyword evidence="4" id="KW-1185">Reference proteome</keyword>
<feature type="compositionally biased region" description="Low complexity" evidence="2">
    <location>
        <begin position="1317"/>
        <end position="1328"/>
    </location>
</feature>
<gene>
    <name evidence="3" type="primary">Acey_s0072.g679</name>
    <name evidence="3" type="synonym">Acey-sdc-2</name>
    <name evidence="3" type="ORF">Y032_0072g679</name>
</gene>
<evidence type="ECO:0000256" key="1">
    <source>
        <dbReference type="SAM" id="Coils"/>
    </source>
</evidence>
<protein>
    <submittedName>
        <fullName evidence="3">Uncharacterized protein</fullName>
    </submittedName>
</protein>
<feature type="compositionally biased region" description="Polar residues" evidence="2">
    <location>
        <begin position="864"/>
        <end position="876"/>
    </location>
</feature>
<keyword evidence="1" id="KW-0175">Coiled coil</keyword>
<feature type="compositionally biased region" description="Basic and acidic residues" evidence="2">
    <location>
        <begin position="1125"/>
        <end position="1140"/>
    </location>
</feature>
<feature type="region of interest" description="Disordered" evidence="2">
    <location>
        <begin position="3069"/>
        <end position="3092"/>
    </location>
</feature>